<feature type="region of interest" description="Disordered" evidence="2">
    <location>
        <begin position="338"/>
        <end position="602"/>
    </location>
</feature>
<dbReference type="AlphaFoldDB" id="A0A9P6QHR8"/>
<feature type="compositionally biased region" description="Basic residues" evidence="2">
    <location>
        <begin position="483"/>
        <end position="495"/>
    </location>
</feature>
<evidence type="ECO:0000313" key="4">
    <source>
        <dbReference type="EMBL" id="KAG0267444.1"/>
    </source>
</evidence>
<feature type="compositionally biased region" description="Low complexity" evidence="2">
    <location>
        <begin position="719"/>
        <end position="728"/>
    </location>
</feature>
<feature type="compositionally biased region" description="Low complexity" evidence="2">
    <location>
        <begin position="262"/>
        <end position="273"/>
    </location>
</feature>
<keyword evidence="5" id="KW-1185">Reference proteome</keyword>
<reference evidence="4" key="1">
    <citation type="journal article" date="2020" name="Fungal Divers.">
        <title>Resolving the Mortierellaceae phylogeny through synthesis of multi-gene phylogenetics and phylogenomics.</title>
        <authorList>
            <person name="Vandepol N."/>
            <person name="Liber J."/>
            <person name="Desiro A."/>
            <person name="Na H."/>
            <person name="Kennedy M."/>
            <person name="Barry K."/>
            <person name="Grigoriev I.V."/>
            <person name="Miller A.N."/>
            <person name="O'Donnell K."/>
            <person name="Stajich J.E."/>
            <person name="Bonito G."/>
        </authorList>
    </citation>
    <scope>NUCLEOTIDE SEQUENCE</scope>
    <source>
        <strain evidence="4">BC1065</strain>
    </source>
</reference>
<evidence type="ECO:0000256" key="2">
    <source>
        <dbReference type="SAM" id="MobiDB-lite"/>
    </source>
</evidence>
<name>A0A9P6QHR8_9FUNG</name>
<evidence type="ECO:0000256" key="1">
    <source>
        <dbReference type="PROSITE-ProRule" id="PRU00176"/>
    </source>
</evidence>
<keyword evidence="1" id="KW-0694">RNA-binding</keyword>
<feature type="compositionally biased region" description="Basic and acidic residues" evidence="2">
    <location>
        <begin position="684"/>
        <end position="698"/>
    </location>
</feature>
<feature type="region of interest" description="Disordered" evidence="2">
    <location>
        <begin position="213"/>
        <end position="239"/>
    </location>
</feature>
<feature type="compositionally biased region" description="Low complexity" evidence="2">
    <location>
        <begin position="121"/>
        <end position="136"/>
    </location>
</feature>
<dbReference type="InterPro" id="IPR000504">
    <property type="entry name" value="RRM_dom"/>
</dbReference>
<dbReference type="SUPFAM" id="SSF54928">
    <property type="entry name" value="RNA-binding domain, RBD"/>
    <property type="match status" value="1"/>
</dbReference>
<feature type="compositionally biased region" description="Low complexity" evidence="2">
    <location>
        <begin position="213"/>
        <end position="228"/>
    </location>
</feature>
<feature type="compositionally biased region" description="Basic and acidic residues" evidence="2">
    <location>
        <begin position="403"/>
        <end position="412"/>
    </location>
</feature>
<proteinExistence type="predicted"/>
<dbReference type="OrthoDB" id="10672695at2759"/>
<feature type="compositionally biased region" description="Low complexity" evidence="2">
    <location>
        <begin position="614"/>
        <end position="641"/>
    </location>
</feature>
<evidence type="ECO:0000313" key="5">
    <source>
        <dbReference type="Proteomes" id="UP000807716"/>
    </source>
</evidence>
<accession>A0A9P6QHR8</accession>
<feature type="region of interest" description="Disordered" evidence="2">
    <location>
        <begin position="112"/>
        <end position="137"/>
    </location>
</feature>
<comment type="caution">
    <text evidence="4">The sequence shown here is derived from an EMBL/GenBank/DDBJ whole genome shotgun (WGS) entry which is preliminary data.</text>
</comment>
<feature type="compositionally biased region" description="Low complexity" evidence="2">
    <location>
        <begin position="428"/>
        <end position="438"/>
    </location>
</feature>
<dbReference type="PROSITE" id="PS50102">
    <property type="entry name" value="RRM"/>
    <property type="match status" value="1"/>
</dbReference>
<feature type="compositionally biased region" description="Low complexity" evidence="2">
    <location>
        <begin position="538"/>
        <end position="550"/>
    </location>
</feature>
<gene>
    <name evidence="4" type="ORF">DFQ27_008735</name>
</gene>
<organism evidence="4 5">
    <name type="scientific">Actinomortierella ambigua</name>
    <dbReference type="NCBI Taxonomy" id="1343610"/>
    <lineage>
        <taxon>Eukaryota</taxon>
        <taxon>Fungi</taxon>
        <taxon>Fungi incertae sedis</taxon>
        <taxon>Mucoromycota</taxon>
        <taxon>Mortierellomycotina</taxon>
        <taxon>Mortierellomycetes</taxon>
        <taxon>Mortierellales</taxon>
        <taxon>Mortierellaceae</taxon>
        <taxon>Actinomortierella</taxon>
    </lineage>
</organism>
<dbReference type="GO" id="GO:0003723">
    <property type="term" value="F:RNA binding"/>
    <property type="evidence" value="ECO:0007669"/>
    <property type="project" value="UniProtKB-UniRule"/>
</dbReference>
<feature type="domain" description="RRM" evidence="3">
    <location>
        <begin position="7"/>
        <end position="83"/>
    </location>
</feature>
<feature type="compositionally biased region" description="Polar residues" evidence="2">
    <location>
        <begin position="741"/>
        <end position="752"/>
    </location>
</feature>
<feature type="region of interest" description="Disordered" evidence="2">
    <location>
        <begin position="614"/>
        <end position="752"/>
    </location>
</feature>
<dbReference type="Gene3D" id="3.30.70.330">
    <property type="match status" value="1"/>
</dbReference>
<dbReference type="Proteomes" id="UP000807716">
    <property type="component" value="Unassembled WGS sequence"/>
</dbReference>
<feature type="compositionally biased region" description="Low complexity" evidence="2">
    <location>
        <begin position="445"/>
        <end position="455"/>
    </location>
</feature>
<dbReference type="InterPro" id="IPR035979">
    <property type="entry name" value="RBD_domain_sf"/>
</dbReference>
<feature type="region of interest" description="Disordered" evidence="2">
    <location>
        <begin position="252"/>
        <end position="286"/>
    </location>
</feature>
<protein>
    <recommendedName>
        <fullName evidence="3">RRM domain-containing protein</fullName>
    </recommendedName>
</protein>
<feature type="compositionally biased region" description="Basic and acidic residues" evidence="2">
    <location>
        <begin position="571"/>
        <end position="589"/>
    </location>
</feature>
<dbReference type="InterPro" id="IPR012677">
    <property type="entry name" value="Nucleotide-bd_a/b_plait_sf"/>
</dbReference>
<dbReference type="EMBL" id="JAAAJB010000075">
    <property type="protein sequence ID" value="KAG0267444.1"/>
    <property type="molecule type" value="Genomic_DNA"/>
</dbReference>
<sequence length="752" mass="80762">MNHREPVTLFVKGFPLITSEEVKTMSIQVGAVSVRSMGPRNAKNAAFMDFVDRAAAERGIEALNAWTFPASPLSRLRAEFAKSKGSRVTESIPRPPSLASPTTISYYGSPTSASLVPTNPSAAVTTTKSTSDSTWSEPMQDVVSSQYGHNDNRHHHHPTTERDEYLEALLELRPYQKQAQTGFVNIMRAIKEHPALLGHVRLRMRELQLPDPFSTAAASSPATPMTATNKGMDLDLDPPPLSSLEMAVYLSDPLNYQPPPSKSVQNQQQQQSQESGGLKAVKPPTTLTTPVISSSLSLSNSIAAPQLHHDNSETSLLAAVDQWKKGSRVAEAKTKQITAAATAGAEKEKEVKTKGKRRMEQGQLSPRGIPENSNGQQSLSSDESEIESEPEQHGGGPKRRRLTREEAEEIVRQQEQLPILPSSPPLPQQQQQQQMAPSTHEKAKSSSSKGSASTSTKKELQAGSNEASKGATGQPPPQQQDKGRKKKKKRPKKKRDQLAKEEAAMDVEGDAPLTLSSDAVSEKSCKNGVSKLPGSTVSSAASAASAAAAATKAEETLPILPEAGTVTITAEHSHDNGDGRLEAAHKESGENEAVSTVAAPNDNITLLTENGSSLLSIPTTSSTTITATTTTTRSKAAPAPAKEAKGDQNLPLTTSARKRAQRKLRQEHGQHRRQQPAQNAALEGSDKTLNEDGKEMVVTKKKIPNMAPKKEDEDEEQKPQQPVSPQQPTMVEDALEDKGAQATTSADLSSLP</sequence>
<evidence type="ECO:0000259" key="3">
    <source>
        <dbReference type="PROSITE" id="PS50102"/>
    </source>
</evidence>